<evidence type="ECO:0000256" key="1">
    <source>
        <dbReference type="SAM" id="SignalP"/>
    </source>
</evidence>
<reference evidence="3" key="1">
    <citation type="submission" date="2022-11" db="UniProtKB">
        <authorList>
            <consortium name="WormBaseParasite"/>
        </authorList>
    </citation>
    <scope>IDENTIFICATION</scope>
</reference>
<protein>
    <submittedName>
        <fullName evidence="3">Secreted protein</fullName>
    </submittedName>
</protein>
<feature type="chain" id="PRO_5037710835" evidence="1">
    <location>
        <begin position="27"/>
        <end position="73"/>
    </location>
</feature>
<evidence type="ECO:0000313" key="3">
    <source>
        <dbReference type="WBParaSite" id="PgB02X_g214_t02"/>
    </source>
</evidence>
<keyword evidence="1" id="KW-0732">Signal</keyword>
<accession>A0A914ZGI8</accession>
<name>A0A914ZGI8_PARUN</name>
<feature type="signal peptide" evidence="1">
    <location>
        <begin position="1"/>
        <end position="26"/>
    </location>
</feature>
<dbReference type="AlphaFoldDB" id="A0A914ZGI8"/>
<sequence>MVIFNASIVAFLKVSLLLMQTVTISAQFDEYFRDRCPGVEIFLISLSSDLYQARCFQHYCLFISEDSMQLATS</sequence>
<dbReference type="Proteomes" id="UP000887569">
    <property type="component" value="Unplaced"/>
</dbReference>
<proteinExistence type="predicted"/>
<evidence type="ECO:0000313" key="2">
    <source>
        <dbReference type="Proteomes" id="UP000887569"/>
    </source>
</evidence>
<keyword evidence="2" id="KW-1185">Reference proteome</keyword>
<dbReference type="WBParaSite" id="PgB02X_g214_t02">
    <property type="protein sequence ID" value="PgB02X_g214_t02"/>
    <property type="gene ID" value="PgB02X_g214"/>
</dbReference>
<organism evidence="2 3">
    <name type="scientific">Parascaris univalens</name>
    <name type="common">Nematode worm</name>
    <dbReference type="NCBI Taxonomy" id="6257"/>
    <lineage>
        <taxon>Eukaryota</taxon>
        <taxon>Metazoa</taxon>
        <taxon>Ecdysozoa</taxon>
        <taxon>Nematoda</taxon>
        <taxon>Chromadorea</taxon>
        <taxon>Rhabditida</taxon>
        <taxon>Spirurina</taxon>
        <taxon>Ascaridomorpha</taxon>
        <taxon>Ascaridoidea</taxon>
        <taxon>Ascarididae</taxon>
        <taxon>Parascaris</taxon>
    </lineage>
</organism>